<feature type="coiled-coil region" evidence="1">
    <location>
        <begin position="88"/>
        <end position="122"/>
    </location>
</feature>
<name>A0A168EQR4_9HYPO</name>
<keyword evidence="1" id="KW-0175">Coiled coil</keyword>
<gene>
    <name evidence="2" type="ORF">AAL_02606</name>
</gene>
<protein>
    <submittedName>
        <fullName evidence="2">Uncharacterized protein</fullName>
    </submittedName>
</protein>
<dbReference type="Proteomes" id="UP000078544">
    <property type="component" value="Unassembled WGS sequence"/>
</dbReference>
<organism evidence="2 3">
    <name type="scientific">Moelleriella libera RCEF 2490</name>
    <dbReference type="NCBI Taxonomy" id="1081109"/>
    <lineage>
        <taxon>Eukaryota</taxon>
        <taxon>Fungi</taxon>
        <taxon>Dikarya</taxon>
        <taxon>Ascomycota</taxon>
        <taxon>Pezizomycotina</taxon>
        <taxon>Sordariomycetes</taxon>
        <taxon>Hypocreomycetidae</taxon>
        <taxon>Hypocreales</taxon>
        <taxon>Clavicipitaceae</taxon>
        <taxon>Moelleriella</taxon>
    </lineage>
</organism>
<dbReference type="AlphaFoldDB" id="A0A168EQR4"/>
<dbReference type="EMBL" id="AZGY01000004">
    <property type="protein sequence ID" value="KZZ99055.1"/>
    <property type="molecule type" value="Genomic_DNA"/>
</dbReference>
<dbReference type="OrthoDB" id="5393537at2759"/>
<keyword evidence="3" id="KW-1185">Reference proteome</keyword>
<proteinExistence type="predicted"/>
<sequence>MNVGLSQVISLPKGASVTFLSEASQHSPVAQQESVPHARCLQAPSGGPRRVISVSSLRRRVTGRAKSFRNNFKALRRDKYRQGWLSQLCDKETELREAESQIAELREKAEKLKAREQKYRHVFLKNVGPPKINDDDMQQAFAKLKQRLQIVARNKVLDLRLPRRRLLRSASGKTKTMYDPFSSADDSLRPLILQAELFDLLFWRILRVNHFGVGQALNATQSQPRFKDTMELDEEVIADWRLSTIKCIELSGMGQPDETAATGAMLKKLTSFMPENPDVRAVHAIETDVQLLCEAAYDFRLMMRKSKDIYTCFFVPEGEPWHEQTQKAAEAFAEQPGGSSGQVVACTSWGGLIKHAKFRGEEPVVLQKAQVILAAA</sequence>
<comment type="caution">
    <text evidence="2">The sequence shown here is derived from an EMBL/GenBank/DDBJ whole genome shotgun (WGS) entry which is preliminary data.</text>
</comment>
<accession>A0A168EQR4</accession>
<evidence type="ECO:0000256" key="1">
    <source>
        <dbReference type="SAM" id="Coils"/>
    </source>
</evidence>
<evidence type="ECO:0000313" key="3">
    <source>
        <dbReference type="Proteomes" id="UP000078544"/>
    </source>
</evidence>
<reference evidence="2 3" key="1">
    <citation type="journal article" date="2016" name="Genome Biol. Evol.">
        <title>Divergent and convergent evolution of fungal pathogenicity.</title>
        <authorList>
            <person name="Shang Y."/>
            <person name="Xiao G."/>
            <person name="Zheng P."/>
            <person name="Cen K."/>
            <person name="Zhan S."/>
            <person name="Wang C."/>
        </authorList>
    </citation>
    <scope>NUCLEOTIDE SEQUENCE [LARGE SCALE GENOMIC DNA]</scope>
    <source>
        <strain evidence="2 3">RCEF 2490</strain>
    </source>
</reference>
<evidence type="ECO:0000313" key="2">
    <source>
        <dbReference type="EMBL" id="KZZ99055.1"/>
    </source>
</evidence>